<dbReference type="AlphaFoldDB" id="A0A7F8QIJ4"/>
<proteinExistence type="predicted"/>
<accession>A0A7F8QIJ4</accession>
<dbReference type="RefSeq" id="XP_030880536.1">
    <property type="nucleotide sequence ID" value="XM_031024676.1"/>
</dbReference>
<sequence length="178" mass="18769">MLRARLIGAQTRELGNTDEAKLRPRTIRTIGFQRTTRDSSIRESGTNCSNHLLLGGTGRTLTLSSPPPTGTCAGTCRKWAGNPGKPYLDRAANRKWVGGVAEVVGERSAGGGGSRSTVEPDVCRALTGVAEGAVPDHGKSPGQIAVIEQAHEKGKSLIRSGEALRTRNLGEVFQPATN</sequence>
<dbReference type="KEGG" id="lww:115939850"/>
<keyword evidence="1" id="KW-1185">Reference proteome</keyword>
<dbReference type="GeneID" id="115939850"/>
<protein>
    <submittedName>
        <fullName evidence="2">Uncharacterized protein LOC115939850</fullName>
    </submittedName>
</protein>
<dbReference type="Proteomes" id="UP000245341">
    <property type="component" value="Unplaced"/>
</dbReference>
<evidence type="ECO:0000313" key="2">
    <source>
        <dbReference type="RefSeq" id="XP_030880536.1"/>
    </source>
</evidence>
<name>A0A7F8QIJ4_LEPWE</name>
<evidence type="ECO:0000313" key="1">
    <source>
        <dbReference type="Proteomes" id="UP000245341"/>
    </source>
</evidence>
<reference evidence="2" key="1">
    <citation type="submission" date="2025-08" db="UniProtKB">
        <authorList>
            <consortium name="RefSeq"/>
        </authorList>
    </citation>
    <scope>IDENTIFICATION</scope>
    <source>
        <tissue evidence="2">Liver</tissue>
    </source>
</reference>
<gene>
    <name evidence="2" type="primary">LOC115939850</name>
</gene>
<organism evidence="1 2">
    <name type="scientific">Leptonychotes weddellii</name>
    <name type="common">Weddell seal</name>
    <name type="synonym">Otaria weddellii</name>
    <dbReference type="NCBI Taxonomy" id="9713"/>
    <lineage>
        <taxon>Eukaryota</taxon>
        <taxon>Metazoa</taxon>
        <taxon>Chordata</taxon>
        <taxon>Craniata</taxon>
        <taxon>Vertebrata</taxon>
        <taxon>Euteleostomi</taxon>
        <taxon>Mammalia</taxon>
        <taxon>Eutheria</taxon>
        <taxon>Laurasiatheria</taxon>
        <taxon>Carnivora</taxon>
        <taxon>Caniformia</taxon>
        <taxon>Pinnipedia</taxon>
        <taxon>Phocidae</taxon>
        <taxon>Monachinae</taxon>
        <taxon>Lobodontini</taxon>
        <taxon>Leptonychotes</taxon>
    </lineage>
</organism>